<protein>
    <recommendedName>
        <fullName evidence="2">RNA polymerase sigma factor SigS</fullName>
    </recommendedName>
</protein>
<evidence type="ECO:0000256" key="4">
    <source>
        <dbReference type="ARBA" id="ARBA00023163"/>
    </source>
</evidence>
<dbReference type="Pfam" id="PF06056">
    <property type="entry name" value="Terminase_5"/>
    <property type="match status" value="1"/>
</dbReference>
<feature type="domain" description="Terminase ATPase subunit N-terminal" evidence="7">
    <location>
        <begin position="116"/>
        <end position="143"/>
    </location>
</feature>
<dbReference type="RefSeq" id="WP_103358822.1">
    <property type="nucleotide sequence ID" value="NZ_PPRF01000077.1"/>
</dbReference>
<organism evidence="8 9">
    <name type="scientific">Staphylococcus rostri</name>
    <dbReference type="NCBI Taxonomy" id="522262"/>
    <lineage>
        <taxon>Bacteria</taxon>
        <taxon>Bacillati</taxon>
        <taxon>Bacillota</taxon>
        <taxon>Bacilli</taxon>
        <taxon>Bacillales</taxon>
        <taxon>Staphylococcaceae</taxon>
        <taxon>Staphylococcus</taxon>
    </lineage>
</organism>
<evidence type="ECO:0000259" key="6">
    <source>
        <dbReference type="Pfam" id="PF04542"/>
    </source>
</evidence>
<name>A0A2K3YIQ1_9STAP</name>
<comment type="function">
    <text evidence="5">Sigma factors are initiation factors that promote the attachment of RNA polymerase to specific initiation sites and are then released. Sigma-S contributes to the protection against external stress, thus playing a role in cellular fitness and survival.</text>
</comment>
<dbReference type="Gene3D" id="1.10.10.10">
    <property type="entry name" value="Winged helix-like DNA-binding domain superfamily/Winged helix DNA-binding domain"/>
    <property type="match status" value="1"/>
</dbReference>
<accession>A0A2K3YIQ1</accession>
<dbReference type="InterPro" id="IPR036388">
    <property type="entry name" value="WH-like_DNA-bd_sf"/>
</dbReference>
<feature type="domain" description="RNA polymerase sigma-70 region 2" evidence="6">
    <location>
        <begin position="6"/>
        <end position="73"/>
    </location>
</feature>
<proteinExistence type="inferred from homology"/>
<evidence type="ECO:0000256" key="2">
    <source>
        <dbReference type="ARBA" id="ARBA00021245"/>
    </source>
</evidence>
<dbReference type="InterPro" id="IPR010332">
    <property type="entry name" value="ATPase_terminase-su_N"/>
</dbReference>
<dbReference type="GO" id="GO:0003700">
    <property type="term" value="F:DNA-binding transcription factor activity"/>
    <property type="evidence" value="ECO:0007669"/>
    <property type="project" value="InterPro"/>
</dbReference>
<keyword evidence="9" id="KW-1185">Reference proteome</keyword>
<evidence type="ECO:0000256" key="3">
    <source>
        <dbReference type="ARBA" id="ARBA00023015"/>
    </source>
</evidence>
<dbReference type="SUPFAM" id="SSF46894">
    <property type="entry name" value="C-terminal effector domain of the bipartite response regulators"/>
    <property type="match status" value="1"/>
</dbReference>
<dbReference type="AlphaFoldDB" id="A0A2K3YIQ1"/>
<dbReference type="Gene3D" id="1.10.1740.10">
    <property type="match status" value="1"/>
</dbReference>
<keyword evidence="4" id="KW-0804">Transcription</keyword>
<dbReference type="InterPro" id="IPR016032">
    <property type="entry name" value="Sig_transdc_resp-reg_C-effctor"/>
</dbReference>
<reference evidence="8 9" key="1">
    <citation type="submission" date="2017-08" db="EMBL/GenBank/DDBJ databases">
        <title>Draft genome sequences of 64 type strains of genus Staph aureus.</title>
        <authorList>
            <person name="Cole K."/>
            <person name="Golubchik T."/>
            <person name="Russell J."/>
            <person name="Foster D."/>
            <person name="Llewelyn M."/>
            <person name="Wilson D."/>
            <person name="Crook D."/>
            <person name="Paul J."/>
        </authorList>
    </citation>
    <scope>NUCLEOTIDE SEQUENCE [LARGE SCALE GENOMIC DNA]</scope>
    <source>
        <strain evidence="8 9">DSM 21968</strain>
    </source>
</reference>
<dbReference type="Proteomes" id="UP000242752">
    <property type="component" value="Unassembled WGS sequence"/>
</dbReference>
<dbReference type="NCBIfam" id="TIGR02937">
    <property type="entry name" value="sigma70-ECF"/>
    <property type="match status" value="1"/>
</dbReference>
<dbReference type="SUPFAM" id="SSF88946">
    <property type="entry name" value="Sigma2 domain of RNA polymerase sigma factors"/>
    <property type="match status" value="1"/>
</dbReference>
<evidence type="ECO:0000256" key="1">
    <source>
        <dbReference type="ARBA" id="ARBA00007788"/>
    </source>
</evidence>
<evidence type="ECO:0000259" key="7">
    <source>
        <dbReference type="Pfam" id="PF06056"/>
    </source>
</evidence>
<dbReference type="GO" id="GO:0006352">
    <property type="term" value="P:DNA-templated transcription initiation"/>
    <property type="evidence" value="ECO:0007669"/>
    <property type="project" value="InterPro"/>
</dbReference>
<evidence type="ECO:0000256" key="5">
    <source>
        <dbReference type="ARBA" id="ARBA00024701"/>
    </source>
</evidence>
<dbReference type="OrthoDB" id="9783788at2"/>
<dbReference type="InterPro" id="IPR013325">
    <property type="entry name" value="RNA_pol_sigma_r2"/>
</dbReference>
<sequence length="157" mass="19479">MDFDILYQRYHKYIHYLLSSYHIRYNYDEYFQLLLIKLWELYQKFDPSRDKSLHTYITYRLKFYLIDLIRKQCRQPEFVTLDSPDTNLPTLNTNDKLFSIQQWSLQLPFTHRHWLYLFLQGYTQLEIAERLSRSPSSVKNYKKETLNALRYSYFENT</sequence>
<keyword evidence="3" id="KW-0805">Transcription regulation</keyword>
<dbReference type="InterPro" id="IPR007627">
    <property type="entry name" value="RNA_pol_sigma70_r2"/>
</dbReference>
<dbReference type="Pfam" id="PF04542">
    <property type="entry name" value="Sigma70_r2"/>
    <property type="match status" value="1"/>
</dbReference>
<comment type="similarity">
    <text evidence="1">Belongs to the sigma-70 factor family.</text>
</comment>
<dbReference type="GO" id="GO:0003677">
    <property type="term" value="F:DNA binding"/>
    <property type="evidence" value="ECO:0007669"/>
    <property type="project" value="InterPro"/>
</dbReference>
<comment type="caution">
    <text evidence="8">The sequence shown here is derived from an EMBL/GenBank/DDBJ whole genome shotgun (WGS) entry which is preliminary data.</text>
</comment>
<dbReference type="InterPro" id="IPR014284">
    <property type="entry name" value="RNA_pol_sigma-70_dom"/>
</dbReference>
<gene>
    <name evidence="8" type="ORF">CD122_09940</name>
</gene>
<dbReference type="EMBL" id="PPRF01000077">
    <property type="protein sequence ID" value="PNZ25473.1"/>
    <property type="molecule type" value="Genomic_DNA"/>
</dbReference>
<evidence type="ECO:0000313" key="8">
    <source>
        <dbReference type="EMBL" id="PNZ25473.1"/>
    </source>
</evidence>
<evidence type="ECO:0000313" key="9">
    <source>
        <dbReference type="Proteomes" id="UP000242752"/>
    </source>
</evidence>